<comment type="caution">
    <text evidence="1">The sequence shown here is derived from an EMBL/GenBank/DDBJ whole genome shotgun (WGS) entry which is preliminary data.</text>
</comment>
<dbReference type="Proteomes" id="UP001198182">
    <property type="component" value="Unassembled WGS sequence"/>
</dbReference>
<sequence length="197" mass="21304">MNYKSELLTIVRRRAAGLQAGIEQINEAKASGRYTLAGLQAYVDDLNAANAVAVAADQARALQVIDQAAEDWKTSRKSTSAGNLQDAGYQAGLANVLQLIRSGAMDPENFPAVLEAYEGDTLSMAAVTDAVRNSHNVDLLELLPQKVNQGEVFVQLRKNASKYIAPVNLNNNAAAQMGLSLLMKILDRMNDNLIMEE</sequence>
<name>A0AAE3ED55_9FIRM</name>
<dbReference type="EMBL" id="JAJEQR010000055">
    <property type="protein sequence ID" value="MCC2232203.1"/>
    <property type="molecule type" value="Genomic_DNA"/>
</dbReference>
<reference evidence="1" key="1">
    <citation type="submission" date="2021-10" db="EMBL/GenBank/DDBJ databases">
        <title>Anaerobic single-cell dispensing facilitates the cultivation of human gut bacteria.</title>
        <authorList>
            <person name="Afrizal A."/>
        </authorList>
    </citation>
    <scope>NUCLEOTIDE SEQUENCE</scope>
    <source>
        <strain evidence="1">CLA-AA-H215</strain>
    </source>
</reference>
<protein>
    <submittedName>
        <fullName evidence="1">Uncharacterized protein</fullName>
    </submittedName>
</protein>
<keyword evidence="2" id="KW-1185">Reference proteome</keyword>
<organism evidence="1 2">
    <name type="scientific">Hominifimenecus microfluidus</name>
    <dbReference type="NCBI Taxonomy" id="2885348"/>
    <lineage>
        <taxon>Bacteria</taxon>
        <taxon>Bacillati</taxon>
        <taxon>Bacillota</taxon>
        <taxon>Clostridia</taxon>
        <taxon>Lachnospirales</taxon>
        <taxon>Lachnospiraceae</taxon>
        <taxon>Hominifimenecus</taxon>
    </lineage>
</organism>
<gene>
    <name evidence="1" type="ORF">LKD81_14580</name>
</gene>
<proteinExistence type="predicted"/>
<dbReference type="AlphaFoldDB" id="A0AAE3ED55"/>
<evidence type="ECO:0000313" key="2">
    <source>
        <dbReference type="Proteomes" id="UP001198182"/>
    </source>
</evidence>
<dbReference type="RefSeq" id="WP_308454639.1">
    <property type="nucleotide sequence ID" value="NZ_JAJEQR010000055.1"/>
</dbReference>
<accession>A0AAE3ED55</accession>
<evidence type="ECO:0000313" key="1">
    <source>
        <dbReference type="EMBL" id="MCC2232203.1"/>
    </source>
</evidence>